<dbReference type="KEGG" id="des:DSOUD_0119"/>
<reference evidence="1 2" key="1">
    <citation type="submission" date="2015-07" db="EMBL/GenBank/DDBJ databases">
        <title>Isolation and Genomic Characterization of a Novel Halophilic Metal-Reducing Deltaproteobacterium from the Deep Subsurface.</title>
        <authorList>
            <person name="Badalamenti J.P."/>
            <person name="Summers Z.M."/>
            <person name="Gralnick J.A."/>
            <person name="Bond D.R."/>
        </authorList>
    </citation>
    <scope>NUCLEOTIDE SEQUENCE [LARGE SCALE GENOMIC DNA]</scope>
    <source>
        <strain evidence="1 2">WTL</strain>
    </source>
</reference>
<dbReference type="Proteomes" id="UP000057158">
    <property type="component" value="Chromosome"/>
</dbReference>
<name>A0A0M4DEU7_9BACT</name>
<organism evidence="1 2">
    <name type="scientific">Desulfuromonas soudanensis</name>
    <dbReference type="NCBI Taxonomy" id="1603606"/>
    <lineage>
        <taxon>Bacteria</taxon>
        <taxon>Pseudomonadati</taxon>
        <taxon>Thermodesulfobacteriota</taxon>
        <taxon>Desulfuromonadia</taxon>
        <taxon>Desulfuromonadales</taxon>
        <taxon>Desulfuromonadaceae</taxon>
        <taxon>Desulfuromonas</taxon>
    </lineage>
</organism>
<dbReference type="AlphaFoldDB" id="A0A0M4DEU7"/>
<dbReference type="EMBL" id="CP010802">
    <property type="protein sequence ID" value="ALC14920.1"/>
    <property type="molecule type" value="Genomic_DNA"/>
</dbReference>
<dbReference type="PATRIC" id="fig|1603606.3.peg.134"/>
<dbReference type="SUPFAM" id="SSF82784">
    <property type="entry name" value="OsmC-like"/>
    <property type="match status" value="1"/>
</dbReference>
<keyword evidence="2" id="KW-1185">Reference proteome</keyword>
<dbReference type="Pfam" id="PF02566">
    <property type="entry name" value="OsmC"/>
    <property type="match status" value="1"/>
</dbReference>
<sequence>MEGEIETENKVLIIRRIRVTYHLKTPETSRETAERVHRIHHQSCPVYMSLHKAIDISTELQIEAE</sequence>
<evidence type="ECO:0000313" key="1">
    <source>
        <dbReference type="EMBL" id="ALC14920.1"/>
    </source>
</evidence>
<gene>
    <name evidence="1" type="ORF">DSOUD_0119</name>
</gene>
<protein>
    <submittedName>
        <fullName evidence="1">OsmC-like protein</fullName>
    </submittedName>
</protein>
<evidence type="ECO:0000313" key="2">
    <source>
        <dbReference type="Proteomes" id="UP000057158"/>
    </source>
</evidence>
<accession>A0A0M4DEU7</accession>
<dbReference type="Gene3D" id="3.30.300.20">
    <property type="match status" value="1"/>
</dbReference>
<dbReference type="InterPro" id="IPR015946">
    <property type="entry name" value="KH_dom-like_a/b"/>
</dbReference>
<dbReference type="InterPro" id="IPR003718">
    <property type="entry name" value="OsmC/Ohr_fam"/>
</dbReference>
<dbReference type="InterPro" id="IPR036102">
    <property type="entry name" value="OsmC/Ohrsf"/>
</dbReference>
<proteinExistence type="predicted"/>